<dbReference type="SUPFAM" id="SSF54427">
    <property type="entry name" value="NTF2-like"/>
    <property type="match status" value="1"/>
</dbReference>
<dbReference type="EMBL" id="JJMG01000149">
    <property type="protein sequence ID" value="KEG40632.1"/>
    <property type="molecule type" value="Genomic_DNA"/>
</dbReference>
<dbReference type="GeneID" id="97449803"/>
<accession>A0ABR4T199</accession>
<dbReference type="Proteomes" id="UP000027632">
    <property type="component" value="Unassembled WGS sequence"/>
</dbReference>
<keyword evidence="2" id="KW-1185">Reference proteome</keyword>
<dbReference type="PROSITE" id="PS51257">
    <property type="entry name" value="PROKAR_LIPOPROTEIN"/>
    <property type="match status" value="1"/>
</dbReference>
<comment type="caution">
    <text evidence="1">The sequence shown here is derived from an EMBL/GenBank/DDBJ whole genome shotgun (WGS) entry which is preliminary data.</text>
</comment>
<reference evidence="1 2" key="1">
    <citation type="submission" date="2014-04" db="EMBL/GenBank/DDBJ databases">
        <title>Draft genome sequence of the novel Streptomyces griseorubens JSD-1 playing a role in carbon and nitrogen cycle.</title>
        <authorList>
            <consortium name="Shanghai Jiao Tong University"/>
            <person name="Feng H."/>
            <person name="Sun Y."/>
            <person name="Zhi Y."/>
            <person name="Mao L."/>
            <person name="Luo Y."/>
            <person name="Wei X."/>
            <person name="Zhou P."/>
        </authorList>
    </citation>
    <scope>NUCLEOTIDE SEQUENCE [LARGE SCALE GENOMIC DNA]</scope>
    <source>
        <strain evidence="1 2">JSD-1</strain>
    </source>
</reference>
<dbReference type="RefSeq" id="WP_033272422.1">
    <property type="nucleotide sequence ID" value="NZ_KL503830.1"/>
</dbReference>
<gene>
    <name evidence="1" type="ORF">DJ64_08800</name>
</gene>
<name>A0ABR4T199_9ACTN</name>
<sequence>MGDMAQRQRIRASTAGLTRRLVTATAAVVVATACSAPADPDGNPSRGAREAVEDYVHALNARSADGLMSVGGVEDADWSRQEAERVLAERGGRGWTVEEMRIAHDLGPDIASVRLLAEDASGRTMRDTLTLTRENGTWQVALFTGRPAEPGKHPAATREPGS</sequence>
<evidence type="ECO:0008006" key="3">
    <source>
        <dbReference type="Google" id="ProtNLM"/>
    </source>
</evidence>
<proteinExistence type="predicted"/>
<dbReference type="InterPro" id="IPR032710">
    <property type="entry name" value="NTF2-like_dom_sf"/>
</dbReference>
<evidence type="ECO:0000313" key="1">
    <source>
        <dbReference type="EMBL" id="KEG40632.1"/>
    </source>
</evidence>
<protein>
    <recommendedName>
        <fullName evidence="3">Lipoprotein</fullName>
    </recommendedName>
</protein>
<organism evidence="1 2">
    <name type="scientific">Streptomyces griseorubens</name>
    <dbReference type="NCBI Taxonomy" id="66897"/>
    <lineage>
        <taxon>Bacteria</taxon>
        <taxon>Bacillati</taxon>
        <taxon>Actinomycetota</taxon>
        <taxon>Actinomycetes</taxon>
        <taxon>Kitasatosporales</taxon>
        <taxon>Streptomycetaceae</taxon>
        <taxon>Streptomyces</taxon>
        <taxon>Streptomyces althioticus group</taxon>
    </lineage>
</organism>
<evidence type="ECO:0000313" key="2">
    <source>
        <dbReference type="Proteomes" id="UP000027632"/>
    </source>
</evidence>